<dbReference type="EMBL" id="JASWJB010000340">
    <property type="protein sequence ID" value="KAK2591381.1"/>
    <property type="molecule type" value="Genomic_DNA"/>
</dbReference>
<proteinExistence type="predicted"/>
<keyword evidence="4" id="KW-1185">Reference proteome</keyword>
<keyword evidence="1" id="KW-0677">Repeat</keyword>
<dbReference type="InterPro" id="IPR056884">
    <property type="entry name" value="NPHP3-like_N"/>
</dbReference>
<dbReference type="SUPFAM" id="SSF52540">
    <property type="entry name" value="P-loop containing nucleoside triphosphate hydrolases"/>
    <property type="match status" value="1"/>
</dbReference>
<evidence type="ECO:0000259" key="2">
    <source>
        <dbReference type="Pfam" id="PF24883"/>
    </source>
</evidence>
<organism evidence="3 4">
    <name type="scientific">Conoideocrella luteorostrata</name>
    <dbReference type="NCBI Taxonomy" id="1105319"/>
    <lineage>
        <taxon>Eukaryota</taxon>
        <taxon>Fungi</taxon>
        <taxon>Dikarya</taxon>
        <taxon>Ascomycota</taxon>
        <taxon>Pezizomycotina</taxon>
        <taxon>Sordariomycetes</taxon>
        <taxon>Hypocreomycetidae</taxon>
        <taxon>Hypocreales</taxon>
        <taxon>Clavicipitaceae</taxon>
        <taxon>Conoideocrella</taxon>
    </lineage>
</organism>
<sequence length="984" mass="113815">MKSLDQHLRTFLQQWRAGHKTTSELISKESRRVIESVTTTSQRFEIAIRHHVTHEVRESALRLGRDIHDGLEVSKSDARRAAELKRLLRSLKFEGMNERVNDIKQPERKTFRWILADCADKKTNPSAGEHDDNTNYQSSGSWISDSEDGNGYGFSPEIVWDPFNEWLKSDGTTYWISGKPGSGKSTLVKYIYKHDLTQSSLRAWKESPVIILSHFFWRPGTCMQKSIRGLLSSLLYQLLEVDPNFLDVLLNNIDKISSKDSITDWSLHELRVALSIAMTMIDSPICVFVDGVDEMDGRDNTIHNLMELVDDWIHSRPGKLKICFSSRPEIPIRMRLITFPHLRLEDLTAGDMKSYIVSKLKFPSTTGIQNDVLPDDITSDLLQKAEGVFLWLYIVINDLNMGIQNGYDMDDLHRRVSRLHGDLAKLYEDMWSRLNDNEEIYRERAAFYLRLIIVALALNLNGVLVIEMLLAPTEKANQILTSEDEPTEFGDFSFSACQKLQQNVLVSCAGLVDIYDCDPNLLVTRWQDTLPNPLVRDTNAGRIWQPNLPYMHEKYYHILRTFRFIHRTALEFLTETEEGQRILSNDTNSEEQLRFRLLEARLAISRMFHVVTETGSEYFQRKLETYNGIHHVRDYLKMTMNPMGAAQIPLREKNIIQQGCEATTEQHNLLHYLESLHRLGKLIPQKLVLARQFHEPENWVMLVLGASLGCYSYVDFNVSRRQISKSLKSQLLLLCGTEGQTYVRLLQSGANPNMVSSGINWFKWKRYYILDTPFTCLLKHHLIPPRWIDDSWLKESFWTALQMFMQHAADMKSEFILFFLINMEMPNIKWASDPYEVGAQDEHNALLGTLVINAWDALKGSRRYMGQSSPKFEAHAMTLASERIVTLTRGQGKWKDSFFEPCKMVSSKDSEYILENLLLQPFRIKWSENYEEVAGEVYRRCEEVFDRSAPGEGCVADHLERLGFWTRKQYTGGDDVENPWKPST</sequence>
<dbReference type="Gene3D" id="3.40.50.300">
    <property type="entry name" value="P-loop containing nucleotide triphosphate hydrolases"/>
    <property type="match status" value="1"/>
</dbReference>
<evidence type="ECO:0000256" key="1">
    <source>
        <dbReference type="ARBA" id="ARBA00022737"/>
    </source>
</evidence>
<dbReference type="PANTHER" id="PTHR10039">
    <property type="entry name" value="AMELOGENIN"/>
    <property type="match status" value="1"/>
</dbReference>
<dbReference type="InterPro" id="IPR027417">
    <property type="entry name" value="P-loop_NTPase"/>
</dbReference>
<comment type="caution">
    <text evidence="3">The sequence shown here is derived from an EMBL/GenBank/DDBJ whole genome shotgun (WGS) entry which is preliminary data.</text>
</comment>
<name>A0AAJ0CIJ2_9HYPO</name>
<dbReference type="AlphaFoldDB" id="A0AAJ0CIJ2"/>
<accession>A0AAJ0CIJ2</accession>
<feature type="domain" description="Nephrocystin 3-like N-terminal" evidence="2">
    <location>
        <begin position="162"/>
        <end position="327"/>
    </location>
</feature>
<reference evidence="3" key="1">
    <citation type="submission" date="2023-06" db="EMBL/GenBank/DDBJ databases">
        <title>Conoideocrella luteorostrata (Hypocreales: Clavicipitaceae), a potential biocontrol fungus for elongate hemlock scale in United States Christmas tree production areas.</title>
        <authorList>
            <person name="Barrett H."/>
            <person name="Lovett B."/>
            <person name="Macias A.M."/>
            <person name="Stajich J.E."/>
            <person name="Kasson M.T."/>
        </authorList>
    </citation>
    <scope>NUCLEOTIDE SEQUENCE</scope>
    <source>
        <strain evidence="3">ARSEF 14590</strain>
    </source>
</reference>
<evidence type="ECO:0000313" key="3">
    <source>
        <dbReference type="EMBL" id="KAK2591381.1"/>
    </source>
</evidence>
<protein>
    <recommendedName>
        <fullName evidence="2">Nephrocystin 3-like N-terminal domain-containing protein</fullName>
    </recommendedName>
</protein>
<dbReference type="PANTHER" id="PTHR10039:SF5">
    <property type="entry name" value="NACHT DOMAIN-CONTAINING PROTEIN"/>
    <property type="match status" value="1"/>
</dbReference>
<gene>
    <name evidence="3" type="ORF">QQS21_010925</name>
</gene>
<dbReference type="Proteomes" id="UP001251528">
    <property type="component" value="Unassembled WGS sequence"/>
</dbReference>
<dbReference type="Pfam" id="PF24883">
    <property type="entry name" value="NPHP3_N"/>
    <property type="match status" value="1"/>
</dbReference>
<evidence type="ECO:0000313" key="4">
    <source>
        <dbReference type="Proteomes" id="UP001251528"/>
    </source>
</evidence>